<dbReference type="Pfam" id="PF08245">
    <property type="entry name" value="Mur_ligase_M"/>
    <property type="match status" value="1"/>
</dbReference>
<dbReference type="Pfam" id="PF02875">
    <property type="entry name" value="Mur_ligase_C"/>
    <property type="match status" value="1"/>
</dbReference>
<keyword evidence="9 10" id="KW-0961">Cell wall biogenesis/degradation</keyword>
<evidence type="ECO:0000256" key="2">
    <source>
        <dbReference type="ARBA" id="ARBA00022598"/>
    </source>
</evidence>
<dbReference type="InterPro" id="IPR013221">
    <property type="entry name" value="Mur_ligase_cen"/>
</dbReference>
<dbReference type="EC" id="6.3.2.10" evidence="10 11"/>
<dbReference type="SUPFAM" id="SSF53244">
    <property type="entry name" value="MurD-like peptide ligases, peptide-binding domain"/>
    <property type="match status" value="1"/>
</dbReference>
<dbReference type="GO" id="GO:0047480">
    <property type="term" value="F:UDP-N-acetylmuramoyl-tripeptide-D-alanyl-D-alanine ligase activity"/>
    <property type="evidence" value="ECO:0007669"/>
    <property type="project" value="UniProtKB-UniRule"/>
</dbReference>
<keyword evidence="8 10" id="KW-0131">Cell cycle</keyword>
<dbReference type="InterPro" id="IPR036615">
    <property type="entry name" value="Mur_ligase_C_dom_sf"/>
</dbReference>
<dbReference type="PANTHER" id="PTHR43024:SF1">
    <property type="entry name" value="UDP-N-ACETYLMURAMOYL-TRIPEPTIDE--D-ALANYL-D-ALANINE LIGASE"/>
    <property type="match status" value="1"/>
</dbReference>
<comment type="pathway">
    <text evidence="10 11">Cell wall biogenesis; peptidoglycan biosynthesis.</text>
</comment>
<dbReference type="GO" id="GO:0005524">
    <property type="term" value="F:ATP binding"/>
    <property type="evidence" value="ECO:0007669"/>
    <property type="project" value="UniProtKB-UniRule"/>
</dbReference>
<keyword evidence="16" id="KW-1185">Reference proteome</keyword>
<dbReference type="InterPro" id="IPR005863">
    <property type="entry name" value="UDP-N-AcMur_synth"/>
</dbReference>
<name>A0A846ZNP5_9GAMM</name>
<dbReference type="EMBL" id="JAAZQD010000004">
    <property type="protein sequence ID" value="NKZ39512.1"/>
    <property type="molecule type" value="Genomic_DNA"/>
</dbReference>
<protein>
    <recommendedName>
        <fullName evidence="10 11">UDP-N-acetylmuramoyl-tripeptide--D-alanyl-D-alanine ligase</fullName>
        <ecNumber evidence="10 11">6.3.2.10</ecNumber>
    </recommendedName>
    <alternativeName>
        <fullName evidence="10">D-alanyl-D-alanine-adding enzyme</fullName>
    </alternativeName>
</protein>
<dbReference type="GO" id="GO:0071555">
    <property type="term" value="P:cell wall organization"/>
    <property type="evidence" value="ECO:0007669"/>
    <property type="project" value="UniProtKB-KW"/>
</dbReference>
<evidence type="ECO:0000256" key="9">
    <source>
        <dbReference type="ARBA" id="ARBA00023316"/>
    </source>
</evidence>
<evidence type="ECO:0000259" key="13">
    <source>
        <dbReference type="Pfam" id="PF02875"/>
    </source>
</evidence>
<evidence type="ECO:0000256" key="11">
    <source>
        <dbReference type="RuleBase" id="RU004136"/>
    </source>
</evidence>
<sequence length="456" mass="48048">MLTKYLQQIAEWTHGRVHGDNVLIRGVSTDSRHVKLGQLFVALVGERFDGHEHVAAAAEKGAAAALVSRVQDVEIPQILVSDTLKALGDMAGARRRASSARVIGITGSNGKTTVKTLTATILARHGRTHVNAGNFNNEIGMPLTLLEMPDDAEYAVLEMGAGKRGDIDYLAAIARPDIGLVNNIASAHVERMGSIENIAETKGAMYRSLPPDGIGIINADDAFADYFAGLLGTRRALRFGLEREADVGAEIVEMHAGGSRFVLSTPQGDAEISLPLPGRHNIANAMAAATIACALEVPLEHITHGLHHAGGVPGRLRSHTMPGGWKLIDDSYNANPASTRAAIDTLGLAEGESWLVLGDMAELGPDARELHAQIGAYAREHGLARLFGVGLLSRAACDAFGSGGEHFSDQSALIEVLRKELHAGVTCLVKGSRSAAMDRVVAALEADAQEGGPHAS</sequence>
<dbReference type="NCBIfam" id="TIGR01143">
    <property type="entry name" value="murF"/>
    <property type="match status" value="1"/>
</dbReference>
<evidence type="ECO:0000256" key="1">
    <source>
        <dbReference type="ARBA" id="ARBA00022490"/>
    </source>
</evidence>
<evidence type="ECO:0000256" key="7">
    <source>
        <dbReference type="ARBA" id="ARBA00022984"/>
    </source>
</evidence>
<comment type="similarity">
    <text evidence="10">Belongs to the MurCDEF family. MurF subfamily.</text>
</comment>
<evidence type="ECO:0000259" key="12">
    <source>
        <dbReference type="Pfam" id="PF01225"/>
    </source>
</evidence>
<comment type="caution">
    <text evidence="15">The sequence shown here is derived from an EMBL/GenBank/DDBJ whole genome shotgun (WGS) entry which is preliminary data.</text>
</comment>
<evidence type="ECO:0000313" key="16">
    <source>
        <dbReference type="Proteomes" id="UP000541636"/>
    </source>
</evidence>
<dbReference type="Gene3D" id="3.40.1190.10">
    <property type="entry name" value="Mur-like, catalytic domain"/>
    <property type="match status" value="1"/>
</dbReference>
<dbReference type="HAMAP" id="MF_02019">
    <property type="entry name" value="MurF"/>
    <property type="match status" value="1"/>
</dbReference>
<comment type="function">
    <text evidence="10 11">Involved in cell wall formation. Catalyzes the final step in the synthesis of UDP-N-acetylmuramoyl-pentapeptide, the precursor of murein.</text>
</comment>
<evidence type="ECO:0000256" key="4">
    <source>
        <dbReference type="ARBA" id="ARBA00022741"/>
    </source>
</evidence>
<feature type="domain" description="Mur ligase C-terminal" evidence="13">
    <location>
        <begin position="314"/>
        <end position="433"/>
    </location>
</feature>
<dbReference type="InterPro" id="IPR000713">
    <property type="entry name" value="Mur_ligase_N"/>
</dbReference>
<dbReference type="UniPathway" id="UPA00219"/>
<keyword evidence="4 10" id="KW-0547">Nucleotide-binding</keyword>
<keyword evidence="2 10" id="KW-0436">Ligase</keyword>
<evidence type="ECO:0000256" key="6">
    <source>
        <dbReference type="ARBA" id="ARBA00022960"/>
    </source>
</evidence>
<dbReference type="SUPFAM" id="SSF53623">
    <property type="entry name" value="MurD-like peptide ligases, catalytic domain"/>
    <property type="match status" value="1"/>
</dbReference>
<evidence type="ECO:0000313" key="15">
    <source>
        <dbReference type="EMBL" id="NKZ39512.1"/>
    </source>
</evidence>
<dbReference type="InterPro" id="IPR036565">
    <property type="entry name" value="Mur-like_cat_sf"/>
</dbReference>
<evidence type="ECO:0000256" key="5">
    <source>
        <dbReference type="ARBA" id="ARBA00022840"/>
    </source>
</evidence>
<organism evidence="15 16">
    <name type="scientific">Oleiagrimonas citrea</name>
    <dbReference type="NCBI Taxonomy" id="1665687"/>
    <lineage>
        <taxon>Bacteria</taxon>
        <taxon>Pseudomonadati</taxon>
        <taxon>Pseudomonadota</taxon>
        <taxon>Gammaproteobacteria</taxon>
        <taxon>Lysobacterales</taxon>
        <taxon>Rhodanobacteraceae</taxon>
        <taxon>Oleiagrimonas</taxon>
    </lineage>
</organism>
<reference evidence="15 16" key="1">
    <citation type="journal article" date="2017" name="Int. J. Syst. Evol. Microbiol.">
        <title>Oleiagrimonas citrea sp. nov., a marine bacterium isolated from tidal flat sediment and emended description of the genus Oleiagrimonas Fang et al. 2015 and Oleiagrimonas soli.</title>
        <authorList>
            <person name="Yang S.H."/>
            <person name="Seo H.S."/>
            <person name="Seong C.N."/>
            <person name="Kwon K.K."/>
        </authorList>
    </citation>
    <scope>NUCLEOTIDE SEQUENCE [LARGE SCALE GENOMIC DNA]</scope>
    <source>
        <strain evidence="15 16">MEBiC09124</strain>
    </source>
</reference>
<dbReference type="InterPro" id="IPR004101">
    <property type="entry name" value="Mur_ligase_C"/>
</dbReference>
<dbReference type="SUPFAM" id="SSF63418">
    <property type="entry name" value="MurE/MurF N-terminal domain"/>
    <property type="match status" value="1"/>
</dbReference>
<dbReference type="PANTHER" id="PTHR43024">
    <property type="entry name" value="UDP-N-ACETYLMURAMOYL-TRIPEPTIDE--D-ALANYL-D-ALANINE LIGASE"/>
    <property type="match status" value="1"/>
</dbReference>
<accession>A0A846ZNP5</accession>
<dbReference type="Pfam" id="PF01225">
    <property type="entry name" value="Mur_ligase"/>
    <property type="match status" value="1"/>
</dbReference>
<dbReference type="RefSeq" id="WP_168609497.1">
    <property type="nucleotide sequence ID" value="NZ_JAAZQD010000004.1"/>
</dbReference>
<dbReference type="InterPro" id="IPR051046">
    <property type="entry name" value="MurCDEF_CellWall_CoF430Synth"/>
</dbReference>
<evidence type="ECO:0000256" key="3">
    <source>
        <dbReference type="ARBA" id="ARBA00022618"/>
    </source>
</evidence>
<dbReference type="GO" id="GO:0051301">
    <property type="term" value="P:cell division"/>
    <property type="evidence" value="ECO:0007669"/>
    <property type="project" value="UniProtKB-KW"/>
</dbReference>
<evidence type="ECO:0000259" key="14">
    <source>
        <dbReference type="Pfam" id="PF08245"/>
    </source>
</evidence>
<dbReference type="GO" id="GO:0005737">
    <property type="term" value="C:cytoplasm"/>
    <property type="evidence" value="ECO:0007669"/>
    <property type="project" value="UniProtKB-SubCell"/>
</dbReference>
<feature type="binding site" evidence="10">
    <location>
        <begin position="107"/>
        <end position="113"/>
    </location>
    <ligand>
        <name>ATP</name>
        <dbReference type="ChEBI" id="CHEBI:30616"/>
    </ligand>
</feature>
<dbReference type="AlphaFoldDB" id="A0A846ZNP5"/>
<proteinExistence type="inferred from homology"/>
<dbReference type="GO" id="GO:0009252">
    <property type="term" value="P:peptidoglycan biosynthetic process"/>
    <property type="evidence" value="ECO:0007669"/>
    <property type="project" value="UniProtKB-UniRule"/>
</dbReference>
<keyword evidence="1 10" id="KW-0963">Cytoplasm</keyword>
<keyword evidence="7 10" id="KW-0573">Peptidoglycan synthesis</keyword>
<dbReference type="Proteomes" id="UP000541636">
    <property type="component" value="Unassembled WGS sequence"/>
</dbReference>
<feature type="domain" description="Mur ligase central" evidence="14">
    <location>
        <begin position="105"/>
        <end position="291"/>
    </location>
</feature>
<evidence type="ECO:0000256" key="10">
    <source>
        <dbReference type="HAMAP-Rule" id="MF_02019"/>
    </source>
</evidence>
<comment type="catalytic activity">
    <reaction evidence="10 11">
        <text>D-alanyl-D-alanine + UDP-N-acetyl-alpha-D-muramoyl-L-alanyl-gamma-D-glutamyl-meso-2,6-diaminopimelate + ATP = UDP-N-acetyl-alpha-D-muramoyl-L-alanyl-gamma-D-glutamyl-meso-2,6-diaminopimeloyl-D-alanyl-D-alanine + ADP + phosphate + H(+)</text>
        <dbReference type="Rhea" id="RHEA:28374"/>
        <dbReference type="ChEBI" id="CHEBI:15378"/>
        <dbReference type="ChEBI" id="CHEBI:30616"/>
        <dbReference type="ChEBI" id="CHEBI:43474"/>
        <dbReference type="ChEBI" id="CHEBI:57822"/>
        <dbReference type="ChEBI" id="CHEBI:61386"/>
        <dbReference type="ChEBI" id="CHEBI:83905"/>
        <dbReference type="ChEBI" id="CHEBI:456216"/>
        <dbReference type="EC" id="6.3.2.10"/>
    </reaction>
</comment>
<gene>
    <name evidence="10" type="primary">murF</name>
    <name evidence="15" type="ORF">HF690_11190</name>
</gene>
<evidence type="ECO:0000256" key="8">
    <source>
        <dbReference type="ARBA" id="ARBA00023306"/>
    </source>
</evidence>
<keyword evidence="3 10" id="KW-0132">Cell division</keyword>
<feature type="domain" description="Mur ligase N-terminal catalytic" evidence="12">
    <location>
        <begin position="24"/>
        <end position="85"/>
    </location>
</feature>
<keyword evidence="6 10" id="KW-0133">Cell shape</keyword>
<keyword evidence="5 10" id="KW-0067">ATP-binding</keyword>
<dbReference type="InterPro" id="IPR035911">
    <property type="entry name" value="MurE/MurF_N"/>
</dbReference>
<dbReference type="Gene3D" id="3.90.190.20">
    <property type="entry name" value="Mur ligase, C-terminal domain"/>
    <property type="match status" value="1"/>
</dbReference>
<dbReference type="GO" id="GO:0008360">
    <property type="term" value="P:regulation of cell shape"/>
    <property type="evidence" value="ECO:0007669"/>
    <property type="project" value="UniProtKB-KW"/>
</dbReference>
<comment type="subcellular location">
    <subcellularLocation>
        <location evidence="10 11">Cytoplasm</location>
    </subcellularLocation>
</comment>
<dbReference type="Gene3D" id="3.40.1390.10">
    <property type="entry name" value="MurE/MurF, N-terminal domain"/>
    <property type="match status" value="1"/>
</dbReference>